<dbReference type="InterPro" id="IPR048341">
    <property type="entry name" value="DUF1285_N"/>
</dbReference>
<dbReference type="InterPro" id="IPR023361">
    <property type="entry name" value="DUF1285_beta_roll_sf"/>
</dbReference>
<sequence>MPPFIPLTAFICGRSGSAVCNIAWLNRETLMDLNLLLQQLGDDRPGRLPPVEKWQPELSGDMDMEIRKDGSWWHEGAPIKREKLVRLFASILRKEGEEYFLLTPVEKWRIRVEDRPLLITMLERRGDIISMVTATGDLLELGPQHPLVMSVLDGTLLAEVHVRQELWARLSRNAWYDLLELAEETADGKVVVRSAGASFVLS</sequence>
<feature type="domain" description="DUF1285" evidence="1">
    <location>
        <begin position="49"/>
        <end position="114"/>
    </location>
</feature>
<feature type="domain" description="DUF1285" evidence="2">
    <location>
        <begin position="122"/>
        <end position="201"/>
    </location>
</feature>
<proteinExistence type="predicted"/>
<dbReference type="Pfam" id="PF21028">
    <property type="entry name" value="DUF1285_C"/>
    <property type="match status" value="1"/>
</dbReference>
<dbReference type="Pfam" id="PF06938">
    <property type="entry name" value="DUF1285_N"/>
    <property type="match status" value="1"/>
</dbReference>
<dbReference type="EMBL" id="CP046056">
    <property type="protein sequence ID" value="QQD24139.1"/>
    <property type="molecule type" value="Genomic_DNA"/>
</dbReference>
<gene>
    <name evidence="3" type="ORF">GJQ55_06475</name>
</gene>
<reference evidence="3 4" key="1">
    <citation type="submission" date="2019-11" db="EMBL/GenBank/DDBJ databases">
        <title>Venatorbacter sp. nov. a predator of Campylobacter and other Gram-negative bacteria.</title>
        <authorList>
            <person name="Saeedi A."/>
            <person name="Cummings N.J."/>
            <person name="Connerton I.F."/>
            <person name="Connerton P.L."/>
        </authorList>
    </citation>
    <scope>NUCLEOTIDE SEQUENCE [LARGE SCALE GENOMIC DNA]</scope>
    <source>
        <strain evidence="3">XL5</strain>
    </source>
</reference>
<dbReference type="Gene3D" id="2.30.270.10">
    <property type="entry name" value="duf1285 protein"/>
    <property type="match status" value="1"/>
</dbReference>
<dbReference type="Proteomes" id="UP000596074">
    <property type="component" value="Chromosome"/>
</dbReference>
<organism evidence="3 4">
    <name type="scientific">Venatoribacter cucullus</name>
    <dbReference type="NCBI Taxonomy" id="2661630"/>
    <lineage>
        <taxon>Bacteria</taxon>
        <taxon>Pseudomonadati</taxon>
        <taxon>Pseudomonadota</taxon>
        <taxon>Gammaproteobacteria</taxon>
        <taxon>Oceanospirillales</taxon>
        <taxon>Oceanospirillaceae</taxon>
        <taxon>Venatoribacter</taxon>
    </lineage>
</organism>
<evidence type="ECO:0000313" key="3">
    <source>
        <dbReference type="EMBL" id="QQD24139.1"/>
    </source>
</evidence>
<evidence type="ECO:0000259" key="2">
    <source>
        <dbReference type="Pfam" id="PF21028"/>
    </source>
</evidence>
<evidence type="ECO:0000259" key="1">
    <source>
        <dbReference type="Pfam" id="PF06938"/>
    </source>
</evidence>
<evidence type="ECO:0000313" key="4">
    <source>
        <dbReference type="Proteomes" id="UP000596074"/>
    </source>
</evidence>
<keyword evidence="4" id="KW-1185">Reference proteome</keyword>
<dbReference type="KEGG" id="vcw:GJQ55_06475"/>
<dbReference type="AlphaFoldDB" id="A0A9X7V1Y6"/>
<dbReference type="InterPro" id="IPR048342">
    <property type="entry name" value="DUF1285_C"/>
</dbReference>
<protein>
    <submittedName>
        <fullName evidence="3">DUF1285 domain-containing protein</fullName>
    </submittedName>
</protein>
<accession>A0A9X7V1Y6</accession>
<dbReference type="Gene3D" id="3.10.540.10">
    <property type="entry name" value="duf1285 like domain"/>
    <property type="match status" value="1"/>
</dbReference>
<name>A0A9X7V1Y6_9GAMM</name>